<feature type="compositionally biased region" description="Gly residues" evidence="1">
    <location>
        <begin position="319"/>
        <end position="333"/>
    </location>
</feature>
<feature type="region of interest" description="Disordered" evidence="1">
    <location>
        <begin position="257"/>
        <end position="364"/>
    </location>
</feature>
<dbReference type="AlphaFoldDB" id="A0A371P990"/>
<dbReference type="SUPFAM" id="SSF53955">
    <property type="entry name" value="Lysozyme-like"/>
    <property type="match status" value="1"/>
</dbReference>
<dbReference type="EMBL" id="QUBR01000001">
    <property type="protein sequence ID" value="REK72523.1"/>
    <property type="molecule type" value="Genomic_DNA"/>
</dbReference>
<organism evidence="3 4">
    <name type="scientific">Aeromicrobium endophyticum</name>
    <dbReference type="NCBI Taxonomy" id="2292704"/>
    <lineage>
        <taxon>Bacteria</taxon>
        <taxon>Bacillati</taxon>
        <taxon>Actinomycetota</taxon>
        <taxon>Actinomycetes</taxon>
        <taxon>Propionibacteriales</taxon>
        <taxon>Nocardioidaceae</taxon>
        <taxon>Aeromicrobium</taxon>
    </lineage>
</organism>
<feature type="compositionally biased region" description="Low complexity" evidence="1">
    <location>
        <begin position="308"/>
        <end position="318"/>
    </location>
</feature>
<evidence type="ECO:0000313" key="4">
    <source>
        <dbReference type="Proteomes" id="UP000265581"/>
    </source>
</evidence>
<dbReference type="Proteomes" id="UP000265581">
    <property type="component" value="Unassembled WGS sequence"/>
</dbReference>
<name>A0A371P990_9ACTN</name>
<dbReference type="OrthoDB" id="9796191at2"/>
<evidence type="ECO:0000256" key="1">
    <source>
        <dbReference type="SAM" id="MobiDB-lite"/>
    </source>
</evidence>
<evidence type="ECO:0000313" key="3">
    <source>
        <dbReference type="EMBL" id="REK72523.1"/>
    </source>
</evidence>
<evidence type="ECO:0000259" key="2">
    <source>
        <dbReference type="Pfam" id="PF13406"/>
    </source>
</evidence>
<dbReference type="GO" id="GO:0009253">
    <property type="term" value="P:peptidoglycan catabolic process"/>
    <property type="evidence" value="ECO:0007669"/>
    <property type="project" value="TreeGrafter"/>
</dbReference>
<feature type="domain" description="Transglycosylase SLT" evidence="2">
    <location>
        <begin position="177"/>
        <end position="217"/>
    </location>
</feature>
<dbReference type="InterPro" id="IPR031304">
    <property type="entry name" value="SLT_2"/>
</dbReference>
<dbReference type="Pfam" id="PF13406">
    <property type="entry name" value="SLT_2"/>
    <property type="match status" value="1"/>
</dbReference>
<dbReference type="InterPro" id="IPR043426">
    <property type="entry name" value="MltB-like"/>
</dbReference>
<dbReference type="GO" id="GO:0008933">
    <property type="term" value="F:peptidoglycan lytic transglycosylase activity"/>
    <property type="evidence" value="ECO:0007669"/>
    <property type="project" value="TreeGrafter"/>
</dbReference>
<accession>A0A371P990</accession>
<dbReference type="CDD" id="cd13399">
    <property type="entry name" value="Slt35-like"/>
    <property type="match status" value="1"/>
</dbReference>
<dbReference type="InterPro" id="IPR023346">
    <property type="entry name" value="Lysozyme-like_dom_sf"/>
</dbReference>
<feature type="compositionally biased region" description="Polar residues" evidence="1">
    <location>
        <begin position="265"/>
        <end position="283"/>
    </location>
</feature>
<feature type="compositionally biased region" description="Basic and acidic residues" evidence="1">
    <location>
        <begin position="285"/>
        <end position="300"/>
    </location>
</feature>
<comment type="caution">
    <text evidence="3">The sequence shown here is derived from an EMBL/GenBank/DDBJ whole genome shotgun (WGS) entry which is preliminary data.</text>
</comment>
<gene>
    <name evidence="3" type="ORF">DX116_02575</name>
</gene>
<dbReference type="RefSeq" id="WP_119702636.1">
    <property type="nucleotide sequence ID" value="NZ_JBHSOI010000001.1"/>
</dbReference>
<protein>
    <recommendedName>
        <fullName evidence="2">Transglycosylase SLT domain-containing protein</fullName>
    </recommendedName>
</protein>
<dbReference type="PANTHER" id="PTHR30163">
    <property type="entry name" value="MEMBRANE-BOUND LYTIC MUREIN TRANSGLYCOSYLASE B"/>
    <property type="match status" value="1"/>
</dbReference>
<dbReference type="Gene3D" id="1.10.530.10">
    <property type="match status" value="1"/>
</dbReference>
<keyword evidence="4" id="KW-1185">Reference proteome</keyword>
<proteinExistence type="predicted"/>
<sequence length="406" mass="41068">MGARKLTRWQKAGALVPMGVLVVAWGAALGNSGLATASDGIADSDIPDVPATAFEQPASVQQTPAGVPAGVDQKAGAAGTVATLSTNGIPTSALSAYRRAETLLGKADEKCHLPWNLVAAIGRVESNHGRSNGNALDSDGIAQPGIYGVPLDGNDGRAKIGDTDSGALDKNSVFDLAVGPMQFIPGTWKSVGVDSDNDGTKNPQSINDAATSAGIYLCAGEGDLAKTSDAAAAVKRYNNSDAYVDLVLKISAAYANGDFTKSPDGMSTSPVLTSSSRDQTLTPAQRDRAATSQKKAEKKAAAPKKTAKPSSTNPTKAPAGGGSGSGSPSGSGDGSKPTPTPSPTKKPSGTLGGGIQDGVKDTPLAPITEPITGLLGLTEANLRCGLQFPLGLPKDKFDACVYDLMH</sequence>
<dbReference type="PANTHER" id="PTHR30163:SF8">
    <property type="entry name" value="LYTIC MUREIN TRANSGLYCOSYLASE"/>
    <property type="match status" value="1"/>
</dbReference>
<reference evidence="3 4" key="1">
    <citation type="submission" date="2018-08" db="EMBL/GenBank/DDBJ databases">
        <title>Aeromicrobium sp. M2KJ-4, whole genome shotgun sequence.</title>
        <authorList>
            <person name="Tuo L."/>
        </authorList>
    </citation>
    <scope>NUCLEOTIDE SEQUENCE [LARGE SCALE GENOMIC DNA]</scope>
    <source>
        <strain evidence="3 4">M2KJ-4</strain>
    </source>
</reference>